<dbReference type="AlphaFoldDB" id="A0AAN8X9V5"/>
<dbReference type="PANTHER" id="PTHR44464:SF1">
    <property type="entry name" value="WD REPEAT-CONTAINING PROTEIN 17"/>
    <property type="match status" value="1"/>
</dbReference>
<comment type="caution">
    <text evidence="1">The sequence shown here is derived from an EMBL/GenBank/DDBJ whole genome shotgun (WGS) entry which is preliminary data.</text>
</comment>
<proteinExistence type="predicted"/>
<dbReference type="EMBL" id="JAXCGZ010005938">
    <property type="protein sequence ID" value="KAK7080427.1"/>
    <property type="molecule type" value="Genomic_DNA"/>
</dbReference>
<dbReference type="Proteomes" id="UP001381693">
    <property type="component" value="Unassembled WGS sequence"/>
</dbReference>
<evidence type="ECO:0000313" key="1">
    <source>
        <dbReference type="EMBL" id="KAK7080427.1"/>
    </source>
</evidence>
<dbReference type="PANTHER" id="PTHR44464">
    <property type="entry name" value="WD REPEAT-CONTAINING PROTEIN 17"/>
    <property type="match status" value="1"/>
</dbReference>
<gene>
    <name evidence="1" type="primary">WDR17_2</name>
    <name evidence="1" type="ORF">SK128_021777</name>
</gene>
<organism evidence="1 2">
    <name type="scientific">Halocaridina rubra</name>
    <name type="common">Hawaiian red shrimp</name>
    <dbReference type="NCBI Taxonomy" id="373956"/>
    <lineage>
        <taxon>Eukaryota</taxon>
        <taxon>Metazoa</taxon>
        <taxon>Ecdysozoa</taxon>
        <taxon>Arthropoda</taxon>
        <taxon>Crustacea</taxon>
        <taxon>Multicrustacea</taxon>
        <taxon>Malacostraca</taxon>
        <taxon>Eumalacostraca</taxon>
        <taxon>Eucarida</taxon>
        <taxon>Decapoda</taxon>
        <taxon>Pleocyemata</taxon>
        <taxon>Caridea</taxon>
        <taxon>Atyoidea</taxon>
        <taxon>Atyidae</taxon>
        <taxon>Halocaridina</taxon>
    </lineage>
</organism>
<keyword evidence="2" id="KW-1185">Reference proteome</keyword>
<name>A0AAN8X9V5_HALRR</name>
<protein>
    <submittedName>
        <fullName evidence="1">WD repeat-containing protein 17</fullName>
    </submittedName>
</protein>
<sequence length="122" mass="13536">MGMGERIIAYLFLCSFAGIKPFDPKKDMGAKVIQWDKGDISWGLDINECPEMWSDIGVTRVSGSHLPRHSDSQVCCITNQIIKGSSYFLENGESVMGLNDALMWAKVHPYSPLGTGHRLSPF</sequence>
<evidence type="ECO:0000313" key="2">
    <source>
        <dbReference type="Proteomes" id="UP001381693"/>
    </source>
</evidence>
<accession>A0AAN8X9V5</accession>
<reference evidence="1 2" key="1">
    <citation type="submission" date="2023-11" db="EMBL/GenBank/DDBJ databases">
        <title>Halocaridina rubra genome assembly.</title>
        <authorList>
            <person name="Smith C."/>
        </authorList>
    </citation>
    <scope>NUCLEOTIDE SEQUENCE [LARGE SCALE GENOMIC DNA]</scope>
    <source>
        <strain evidence="1">EP-1</strain>
        <tissue evidence="1">Whole</tissue>
    </source>
</reference>